<dbReference type="EMBL" id="CADEBD010000525">
    <property type="protein sequence ID" value="CAB3257054.1"/>
    <property type="molecule type" value="Genomic_DNA"/>
</dbReference>
<dbReference type="OrthoDB" id="61870at2759"/>
<name>A0A8S1BDK5_ARCPL</name>
<sequence length="72" mass="8256">MRASRVSEIRKLKDLCKDIELVSRLPCILSVPFIDSNGVTSRGRVYNQNAKRRYIKCKSLDLLGKSDPRCPF</sequence>
<accession>A0A8S1BDK5</accession>
<reference evidence="1 2" key="1">
    <citation type="submission" date="2020-04" db="EMBL/GenBank/DDBJ databases">
        <authorList>
            <person name="Wallbank WR R."/>
            <person name="Pardo Diaz C."/>
            <person name="Kozak K."/>
            <person name="Martin S."/>
            <person name="Jiggins C."/>
            <person name="Moest M."/>
            <person name="Warren A I."/>
            <person name="Byers J.R.P. K."/>
            <person name="Montejo-Kovacevich G."/>
            <person name="Yen C E."/>
        </authorList>
    </citation>
    <scope>NUCLEOTIDE SEQUENCE [LARGE SCALE GENOMIC DNA]</scope>
</reference>
<evidence type="ECO:0000313" key="2">
    <source>
        <dbReference type="Proteomes" id="UP000494256"/>
    </source>
</evidence>
<comment type="caution">
    <text evidence="1">The sequence shown here is derived from an EMBL/GenBank/DDBJ whole genome shotgun (WGS) entry which is preliminary data.</text>
</comment>
<organism evidence="1 2">
    <name type="scientific">Arctia plantaginis</name>
    <name type="common">Wood tiger moth</name>
    <name type="synonym">Phalaena plantaginis</name>
    <dbReference type="NCBI Taxonomy" id="874455"/>
    <lineage>
        <taxon>Eukaryota</taxon>
        <taxon>Metazoa</taxon>
        <taxon>Ecdysozoa</taxon>
        <taxon>Arthropoda</taxon>
        <taxon>Hexapoda</taxon>
        <taxon>Insecta</taxon>
        <taxon>Pterygota</taxon>
        <taxon>Neoptera</taxon>
        <taxon>Endopterygota</taxon>
        <taxon>Lepidoptera</taxon>
        <taxon>Glossata</taxon>
        <taxon>Ditrysia</taxon>
        <taxon>Noctuoidea</taxon>
        <taxon>Erebidae</taxon>
        <taxon>Arctiinae</taxon>
        <taxon>Arctia</taxon>
    </lineage>
</organism>
<gene>
    <name evidence="1" type="ORF">APLA_LOCUS15803</name>
</gene>
<protein>
    <submittedName>
        <fullName evidence="1">Uncharacterized protein</fullName>
    </submittedName>
</protein>
<dbReference type="Proteomes" id="UP000494256">
    <property type="component" value="Unassembled WGS sequence"/>
</dbReference>
<proteinExistence type="predicted"/>
<dbReference type="AlphaFoldDB" id="A0A8S1BDK5"/>
<evidence type="ECO:0000313" key="1">
    <source>
        <dbReference type="EMBL" id="CAB3257054.1"/>
    </source>
</evidence>